<dbReference type="OrthoDB" id="3562345at2759"/>
<dbReference type="PANTHER" id="PTHR37535:SF2">
    <property type="entry name" value="FINGER DOMAIN PROTEIN, PUTATIVE (AFU_ORTHOLOGUE AFUA_6G09300)-RELATED"/>
    <property type="match status" value="1"/>
</dbReference>
<dbReference type="PROSITE" id="PS00028">
    <property type="entry name" value="ZINC_FINGER_C2H2_1"/>
    <property type="match status" value="1"/>
</dbReference>
<name>A0A9P8C2U3_9HELO</name>
<organism evidence="3 4">
    <name type="scientific">Amylocarpus encephaloides</name>
    <dbReference type="NCBI Taxonomy" id="45428"/>
    <lineage>
        <taxon>Eukaryota</taxon>
        <taxon>Fungi</taxon>
        <taxon>Dikarya</taxon>
        <taxon>Ascomycota</taxon>
        <taxon>Pezizomycotina</taxon>
        <taxon>Leotiomycetes</taxon>
        <taxon>Helotiales</taxon>
        <taxon>Helotiales incertae sedis</taxon>
        <taxon>Amylocarpus</taxon>
    </lineage>
</organism>
<feature type="region of interest" description="Disordered" evidence="1">
    <location>
        <begin position="1"/>
        <end position="74"/>
    </location>
</feature>
<reference evidence="3" key="1">
    <citation type="journal article" date="2021" name="IMA Fungus">
        <title>Genomic characterization of three marine fungi, including Emericellopsis atlantica sp. nov. with signatures of a generalist lifestyle and marine biomass degradation.</title>
        <authorList>
            <person name="Hagestad O.C."/>
            <person name="Hou L."/>
            <person name="Andersen J.H."/>
            <person name="Hansen E.H."/>
            <person name="Altermark B."/>
            <person name="Li C."/>
            <person name="Kuhnert E."/>
            <person name="Cox R.J."/>
            <person name="Crous P.W."/>
            <person name="Spatafora J.W."/>
            <person name="Lail K."/>
            <person name="Amirebrahimi M."/>
            <person name="Lipzen A."/>
            <person name="Pangilinan J."/>
            <person name="Andreopoulos W."/>
            <person name="Hayes R.D."/>
            <person name="Ng V."/>
            <person name="Grigoriev I.V."/>
            <person name="Jackson S.A."/>
            <person name="Sutton T.D.S."/>
            <person name="Dobson A.D.W."/>
            <person name="Rama T."/>
        </authorList>
    </citation>
    <scope>NUCLEOTIDE SEQUENCE</scope>
    <source>
        <strain evidence="3">TRa018bII</strain>
    </source>
</reference>
<evidence type="ECO:0000259" key="2">
    <source>
        <dbReference type="PROSITE" id="PS00028"/>
    </source>
</evidence>
<feature type="compositionally biased region" description="Acidic residues" evidence="1">
    <location>
        <begin position="19"/>
        <end position="55"/>
    </location>
</feature>
<proteinExistence type="predicted"/>
<evidence type="ECO:0000313" key="3">
    <source>
        <dbReference type="EMBL" id="KAG9231360.1"/>
    </source>
</evidence>
<evidence type="ECO:0000313" key="4">
    <source>
        <dbReference type="Proteomes" id="UP000824998"/>
    </source>
</evidence>
<dbReference type="Proteomes" id="UP000824998">
    <property type="component" value="Unassembled WGS sequence"/>
</dbReference>
<sequence length="743" mass="84638">MHQPQRDEACPPIHNEDGLPTDDDFDSTSDSDLDSLFDSSDEADTASDTDSESPLEEVGNNTDDDDDDLFDGEVRHPPEYYIAASANLDVGRLRQKRYSPKTQARLDVVKEHHDQYCTFIRQHPAQSFQEVSANFLYGFLCWVCDQRRGKGGRRRPGIKHTSSLETFWKNYLIVYRIETSKKIDGMVQVQGLDVVNAVATDKELDNTKRESATMYVEDLVQFARVLLTTKEMTFPLGWSRIQLILFCQLAGITGNRPEALLQLRYRHLKLTLIRDHDNPRPRLFIKLTAEFTKGFLGMKDANEFKIPEVIYDPTLVLSPHTFLLGMLFKIQAFKSSSIVSPEKLYSLNILNGMNEQQLPLKDELSDDFVFCQTIQTACGVALARQLQLSSDSVRYRMKIGGQITGFAQVTKPYVLRDGAAKALNESPDVSDSMQNLILQHSSIDTFLKHYLDRNINVDVQNIYRGQAPQRDLMRFACSMSRSIDPRRPRKLTSEQSASVNCLPCIVKLDRRIASLSKVRGSPEEEEKYQKAIRRLRNEKQRQRRVLLIDLVDRFKKEQLVIDSERQLSGKVVDEDTRDVLERSDQLTPEHLLLIDAILTLPETSLENESRRRITAINAITAYCGVEEGPAPRRIQRGRPVKDDSPPVIKAEEPDALTKAVRSIKGKKRPTKCFVCLGNPSLTLRDRVASYANPGSLSRHFLRKHVSKLQGAAQIDCQICNVRLENRVQLLVHAERFHGVRQKD</sequence>
<dbReference type="PANTHER" id="PTHR37535">
    <property type="entry name" value="FLUG DOMAIN PROTEIN"/>
    <property type="match status" value="1"/>
</dbReference>
<keyword evidence="4" id="KW-1185">Reference proteome</keyword>
<dbReference type="Pfam" id="PF11917">
    <property type="entry name" value="DUF3435"/>
    <property type="match status" value="1"/>
</dbReference>
<dbReference type="EMBL" id="MU251606">
    <property type="protein sequence ID" value="KAG9231360.1"/>
    <property type="molecule type" value="Genomic_DNA"/>
</dbReference>
<feature type="domain" description="C2H2-type" evidence="2">
    <location>
        <begin position="716"/>
        <end position="737"/>
    </location>
</feature>
<feature type="compositionally biased region" description="Basic and acidic residues" evidence="1">
    <location>
        <begin position="1"/>
        <end position="17"/>
    </location>
</feature>
<feature type="compositionally biased region" description="Acidic residues" evidence="1">
    <location>
        <begin position="62"/>
        <end position="71"/>
    </location>
</feature>
<comment type="caution">
    <text evidence="3">The sequence shown here is derived from an EMBL/GenBank/DDBJ whole genome shotgun (WGS) entry which is preliminary data.</text>
</comment>
<dbReference type="InterPro" id="IPR021842">
    <property type="entry name" value="DUF3435"/>
</dbReference>
<evidence type="ECO:0000256" key="1">
    <source>
        <dbReference type="SAM" id="MobiDB-lite"/>
    </source>
</evidence>
<protein>
    <recommendedName>
        <fullName evidence="2">C2H2-type domain-containing protein</fullName>
    </recommendedName>
</protein>
<dbReference type="AlphaFoldDB" id="A0A9P8C2U3"/>
<dbReference type="InterPro" id="IPR013087">
    <property type="entry name" value="Znf_C2H2_type"/>
</dbReference>
<gene>
    <name evidence="3" type="ORF">BJ875DRAFT_498371</name>
</gene>
<accession>A0A9P8C2U3</accession>